<dbReference type="PRINTS" id="PR00455">
    <property type="entry name" value="HTHTETR"/>
</dbReference>
<dbReference type="AlphaFoldDB" id="A0A6G4TV52"/>
<evidence type="ECO:0000256" key="3">
    <source>
        <dbReference type="ARBA" id="ARBA00023163"/>
    </source>
</evidence>
<dbReference type="Gene3D" id="1.10.10.60">
    <property type="entry name" value="Homeodomain-like"/>
    <property type="match status" value="1"/>
</dbReference>
<dbReference type="Pfam" id="PF00440">
    <property type="entry name" value="TetR_N"/>
    <property type="match status" value="1"/>
</dbReference>
<evidence type="ECO:0000313" key="7">
    <source>
        <dbReference type="Proteomes" id="UP000481583"/>
    </source>
</evidence>
<reference evidence="6 7" key="1">
    <citation type="submission" date="2020-02" db="EMBL/GenBank/DDBJ databases">
        <title>Whole-genome analyses of novel actinobacteria.</title>
        <authorList>
            <person name="Sahin N."/>
        </authorList>
    </citation>
    <scope>NUCLEOTIDE SEQUENCE [LARGE SCALE GENOMIC DNA]</scope>
    <source>
        <strain evidence="6 7">A7024</strain>
    </source>
</reference>
<dbReference type="Proteomes" id="UP000481583">
    <property type="component" value="Unassembled WGS sequence"/>
</dbReference>
<keyword evidence="2 4" id="KW-0238">DNA-binding</keyword>
<protein>
    <submittedName>
        <fullName evidence="6">TetR family transcriptional regulator</fullName>
    </submittedName>
</protein>
<accession>A0A6G4TV52</accession>
<dbReference type="SUPFAM" id="SSF46689">
    <property type="entry name" value="Homeodomain-like"/>
    <property type="match status" value="1"/>
</dbReference>
<comment type="caution">
    <text evidence="6">The sequence shown here is derived from an EMBL/GenBank/DDBJ whole genome shotgun (WGS) entry which is preliminary data.</text>
</comment>
<feature type="DNA-binding region" description="H-T-H motif" evidence="4">
    <location>
        <begin position="24"/>
        <end position="43"/>
    </location>
</feature>
<dbReference type="GO" id="GO:0003700">
    <property type="term" value="F:DNA-binding transcription factor activity"/>
    <property type="evidence" value="ECO:0007669"/>
    <property type="project" value="TreeGrafter"/>
</dbReference>
<keyword evidence="3" id="KW-0804">Transcription</keyword>
<organism evidence="6 7">
    <name type="scientific">Streptomyces coryli</name>
    <dbReference type="NCBI Taxonomy" id="1128680"/>
    <lineage>
        <taxon>Bacteria</taxon>
        <taxon>Bacillati</taxon>
        <taxon>Actinomycetota</taxon>
        <taxon>Actinomycetes</taxon>
        <taxon>Kitasatosporales</taxon>
        <taxon>Streptomycetaceae</taxon>
        <taxon>Streptomyces</taxon>
    </lineage>
</organism>
<name>A0A6G4TV52_9ACTN</name>
<keyword evidence="1" id="KW-0805">Transcription regulation</keyword>
<evidence type="ECO:0000313" key="6">
    <source>
        <dbReference type="EMBL" id="NGN63764.1"/>
    </source>
</evidence>
<gene>
    <name evidence="6" type="ORF">G5C51_07565</name>
</gene>
<proteinExistence type="predicted"/>
<dbReference type="InterPro" id="IPR050109">
    <property type="entry name" value="HTH-type_TetR-like_transc_reg"/>
</dbReference>
<dbReference type="PANTHER" id="PTHR30055">
    <property type="entry name" value="HTH-TYPE TRANSCRIPTIONAL REGULATOR RUTR"/>
    <property type="match status" value="1"/>
</dbReference>
<dbReference type="PROSITE" id="PS50977">
    <property type="entry name" value="HTH_TETR_2"/>
    <property type="match status" value="1"/>
</dbReference>
<dbReference type="Gene3D" id="1.10.357.10">
    <property type="entry name" value="Tetracycline Repressor, domain 2"/>
    <property type="match status" value="1"/>
</dbReference>
<dbReference type="InterPro" id="IPR009057">
    <property type="entry name" value="Homeodomain-like_sf"/>
</dbReference>
<evidence type="ECO:0000259" key="5">
    <source>
        <dbReference type="PROSITE" id="PS50977"/>
    </source>
</evidence>
<sequence length="184" mass="20775">MRTREAIRQATYRLVQEQGYDATTVEQIAEAAEVSPSTVFRYFPTKEDIILSDEYDPLLADAIRARPADEPPLVALRRAMTDVMRLLWEQVTEEVGVRLRLIRAVPQLRARMLEGMDTSTETLLPVLAERSGRPVDDFELRVVVGAVMGALMQALFDWVDRGGTDDLSETVDRALEVLERGLEL</sequence>
<dbReference type="Pfam" id="PF17754">
    <property type="entry name" value="TetR_C_14"/>
    <property type="match status" value="1"/>
</dbReference>
<keyword evidence="7" id="KW-1185">Reference proteome</keyword>
<evidence type="ECO:0000256" key="4">
    <source>
        <dbReference type="PROSITE-ProRule" id="PRU00335"/>
    </source>
</evidence>
<dbReference type="InterPro" id="IPR041347">
    <property type="entry name" value="MftR_C"/>
</dbReference>
<dbReference type="EMBL" id="JAAKZV010000020">
    <property type="protein sequence ID" value="NGN63764.1"/>
    <property type="molecule type" value="Genomic_DNA"/>
</dbReference>
<dbReference type="InterPro" id="IPR001647">
    <property type="entry name" value="HTH_TetR"/>
</dbReference>
<feature type="domain" description="HTH tetR-type" evidence="5">
    <location>
        <begin position="1"/>
        <end position="61"/>
    </location>
</feature>
<evidence type="ECO:0000256" key="2">
    <source>
        <dbReference type="ARBA" id="ARBA00023125"/>
    </source>
</evidence>
<dbReference type="GO" id="GO:0000976">
    <property type="term" value="F:transcription cis-regulatory region binding"/>
    <property type="evidence" value="ECO:0007669"/>
    <property type="project" value="TreeGrafter"/>
</dbReference>
<dbReference type="PANTHER" id="PTHR30055:SF234">
    <property type="entry name" value="HTH-TYPE TRANSCRIPTIONAL REGULATOR BETI"/>
    <property type="match status" value="1"/>
</dbReference>
<evidence type="ECO:0000256" key="1">
    <source>
        <dbReference type="ARBA" id="ARBA00023015"/>
    </source>
</evidence>